<keyword evidence="9" id="KW-0547">Nucleotide-binding</keyword>
<dbReference type="InterPro" id="IPR036188">
    <property type="entry name" value="FAD/NAD-bd_sf"/>
</dbReference>
<feature type="disulfide bond" description="Redox-active" evidence="10">
    <location>
        <begin position="41"/>
        <end position="46"/>
    </location>
</feature>
<evidence type="ECO:0000256" key="2">
    <source>
        <dbReference type="ARBA" id="ARBA00022630"/>
    </source>
</evidence>
<feature type="binding site" evidence="9">
    <location>
        <position position="269"/>
    </location>
    <ligand>
        <name>NAD(+)</name>
        <dbReference type="ChEBI" id="CHEBI:57540"/>
    </ligand>
</feature>
<feature type="domain" description="FAD/NAD(P)-binding" evidence="13">
    <location>
        <begin position="6"/>
        <end position="324"/>
    </location>
</feature>
<organism evidence="14 15">
    <name type="scientific">Kytococcus aerolatus</name>
    <dbReference type="NCBI Taxonomy" id="592308"/>
    <lineage>
        <taxon>Bacteria</taxon>
        <taxon>Bacillati</taxon>
        <taxon>Actinomycetota</taxon>
        <taxon>Actinomycetes</taxon>
        <taxon>Micrococcales</taxon>
        <taxon>Kytococcaceae</taxon>
        <taxon>Kytococcus</taxon>
    </lineage>
</organism>
<keyword evidence="6" id="KW-1015">Disulfide bond</keyword>
<dbReference type="PIRSF" id="PIRSF000350">
    <property type="entry name" value="Mercury_reductase_MerA"/>
    <property type="match status" value="1"/>
</dbReference>
<evidence type="ECO:0000313" key="14">
    <source>
        <dbReference type="EMBL" id="SNC71472.1"/>
    </source>
</evidence>
<dbReference type="PRINTS" id="PR00368">
    <property type="entry name" value="FADPNR"/>
</dbReference>
<dbReference type="Gene3D" id="3.50.50.60">
    <property type="entry name" value="FAD/NAD(P)-binding domain"/>
    <property type="match status" value="2"/>
</dbReference>
<dbReference type="InterPro" id="IPR004099">
    <property type="entry name" value="Pyr_nucl-diS_OxRdtase_dimer"/>
</dbReference>
<keyword evidence="3 9" id="KW-0274">FAD</keyword>
<feature type="binding site" evidence="9">
    <location>
        <begin position="143"/>
        <end position="145"/>
    </location>
    <ligand>
        <name>FAD</name>
        <dbReference type="ChEBI" id="CHEBI:57692"/>
    </ligand>
</feature>
<protein>
    <submittedName>
        <fullName evidence="14">Mycothione reductase</fullName>
    </submittedName>
</protein>
<dbReference type="InterPro" id="IPR016156">
    <property type="entry name" value="FAD/NAD-linked_Rdtase_dimer_sf"/>
</dbReference>
<evidence type="ECO:0000256" key="6">
    <source>
        <dbReference type="ARBA" id="ARBA00023157"/>
    </source>
</evidence>
<feature type="domain" description="Pyridine nucleotide-disulphide oxidoreductase dimerisation" evidence="12">
    <location>
        <begin position="349"/>
        <end position="455"/>
    </location>
</feature>
<evidence type="ECO:0000256" key="5">
    <source>
        <dbReference type="ARBA" id="ARBA00023027"/>
    </source>
</evidence>
<evidence type="ECO:0000259" key="13">
    <source>
        <dbReference type="Pfam" id="PF07992"/>
    </source>
</evidence>
<accession>A0A212TZP7</accession>
<dbReference type="InterPro" id="IPR050151">
    <property type="entry name" value="Class-I_Pyr_Nuc-Dis_Oxidored"/>
</dbReference>
<feature type="binding site" evidence="9">
    <location>
        <position position="50"/>
    </location>
    <ligand>
        <name>FAD</name>
        <dbReference type="ChEBI" id="CHEBI:57692"/>
    </ligand>
</feature>
<keyword evidence="2 11" id="KW-0285">Flavoprotein</keyword>
<dbReference type="NCBIfam" id="NF005884">
    <property type="entry name" value="PRK07846.1"/>
    <property type="match status" value="1"/>
</dbReference>
<comment type="similarity">
    <text evidence="1 11">Belongs to the class-I pyridine nucleotide-disulfide oxidoreductase family.</text>
</comment>
<gene>
    <name evidence="14" type="ORF">SAMN05445756_1503</name>
</gene>
<feature type="binding site" evidence="9">
    <location>
        <begin position="316"/>
        <end position="319"/>
    </location>
    <ligand>
        <name>FAD</name>
        <dbReference type="ChEBI" id="CHEBI:57692"/>
    </ligand>
</feature>
<reference evidence="14 15" key="1">
    <citation type="submission" date="2017-06" db="EMBL/GenBank/DDBJ databases">
        <authorList>
            <person name="Kim H.J."/>
            <person name="Triplett B.A."/>
        </authorList>
    </citation>
    <scope>NUCLEOTIDE SEQUENCE [LARGE SCALE GENOMIC DNA]</scope>
    <source>
        <strain evidence="14 15">DSM 22179</strain>
    </source>
</reference>
<dbReference type="InterPro" id="IPR023753">
    <property type="entry name" value="FAD/NAD-binding_dom"/>
</dbReference>
<dbReference type="GO" id="GO:0050660">
    <property type="term" value="F:flavin adenine dinucleotide binding"/>
    <property type="evidence" value="ECO:0007669"/>
    <property type="project" value="TreeGrafter"/>
</dbReference>
<keyword evidence="4 11" id="KW-0560">Oxidoreductase</keyword>
<dbReference type="RefSeq" id="WP_088818466.1">
    <property type="nucleotide sequence ID" value="NZ_FYEZ01000002.1"/>
</dbReference>
<evidence type="ECO:0000256" key="8">
    <source>
        <dbReference type="PIRSR" id="PIRSR000350-2"/>
    </source>
</evidence>
<dbReference type="InterPro" id="IPR001100">
    <property type="entry name" value="Pyr_nuc-diS_OxRdtase"/>
</dbReference>
<dbReference type="PROSITE" id="PS00076">
    <property type="entry name" value="PYRIDINE_REDOX_1"/>
    <property type="match status" value="1"/>
</dbReference>
<dbReference type="OrthoDB" id="9800167at2"/>
<name>A0A212TZP7_9MICO</name>
<sequence>MRTEHYDVVVIGSGSGNSLPGEEFADLRVAVVEAGVFGGTCLNNGCIPTKMFVWTAETANRVREVEQFGLSAELTDVRWTEIRDRVFHRIDPISEGGARYRREAEGTDLYEGWARFTGERQLDVALHEGGTVRLTADQVVIATGSAPTVPDALAPLMGTVGHTNRTIMRLEKLPARMTIVGGGVVAVEFAHVFSGLGVEVTLVVRGERLLRDLDEELSLAFTALARKRWDVRTGTEVTGAEVVGAGTGAHLTLDDGETLETEVVLVATGRRPATDGLDADAAGVRVDEQGFVECDEHGRTSAEGVWTLGDVCDPTMLKHVANAQARVVFHNLVHPEELQSFPTVPVVAGVFSTPEIGTVGLTEAQAREAGHEVVTHTQEYAAVAYGWAMEDHTGRCRVIADADTGQVLGGWVMGHQAAILVNLLGEAVISQEPAHEWARGRYWPHPALSEVVENALLGLPAPRGTAAGR</sequence>
<dbReference type="InterPro" id="IPR012999">
    <property type="entry name" value="Pyr_OxRdtase_I_AS"/>
</dbReference>
<evidence type="ECO:0000256" key="7">
    <source>
        <dbReference type="ARBA" id="ARBA00023284"/>
    </source>
</evidence>
<dbReference type="Pfam" id="PF02852">
    <property type="entry name" value="Pyr_redox_dim"/>
    <property type="match status" value="1"/>
</dbReference>
<dbReference type="PANTHER" id="PTHR22912">
    <property type="entry name" value="DISULFIDE OXIDOREDUCTASE"/>
    <property type="match status" value="1"/>
</dbReference>
<feature type="binding site" evidence="9">
    <location>
        <begin position="181"/>
        <end position="188"/>
    </location>
    <ligand>
        <name>NAD(+)</name>
        <dbReference type="ChEBI" id="CHEBI:57540"/>
    </ligand>
</feature>
<evidence type="ECO:0000259" key="12">
    <source>
        <dbReference type="Pfam" id="PF02852"/>
    </source>
</evidence>
<feature type="binding site" evidence="9">
    <location>
        <position position="310"/>
    </location>
    <ligand>
        <name>FAD</name>
        <dbReference type="ChEBI" id="CHEBI:57692"/>
    </ligand>
</feature>
<dbReference type="PRINTS" id="PR00411">
    <property type="entry name" value="PNDRDTASEI"/>
</dbReference>
<dbReference type="AlphaFoldDB" id="A0A212TZP7"/>
<dbReference type="EMBL" id="FYEZ01000002">
    <property type="protein sequence ID" value="SNC71472.1"/>
    <property type="molecule type" value="Genomic_DNA"/>
</dbReference>
<keyword evidence="7 11" id="KW-0676">Redox-active center</keyword>
<dbReference type="GO" id="GO:0004148">
    <property type="term" value="F:dihydrolipoyl dehydrogenase (NADH) activity"/>
    <property type="evidence" value="ECO:0007669"/>
    <property type="project" value="TreeGrafter"/>
</dbReference>
<comment type="cofactor">
    <cofactor evidence="9">
        <name>FAD</name>
        <dbReference type="ChEBI" id="CHEBI:57692"/>
    </cofactor>
    <text evidence="9">Binds 1 FAD per subunit.</text>
</comment>
<evidence type="ECO:0000256" key="11">
    <source>
        <dbReference type="RuleBase" id="RU003691"/>
    </source>
</evidence>
<dbReference type="SUPFAM" id="SSF55424">
    <property type="entry name" value="FAD/NAD-linked reductases, dimerisation (C-terminal) domain"/>
    <property type="match status" value="1"/>
</dbReference>
<evidence type="ECO:0000256" key="3">
    <source>
        <dbReference type="ARBA" id="ARBA00022827"/>
    </source>
</evidence>
<evidence type="ECO:0000256" key="4">
    <source>
        <dbReference type="ARBA" id="ARBA00023002"/>
    </source>
</evidence>
<dbReference type="Pfam" id="PF07992">
    <property type="entry name" value="Pyr_redox_2"/>
    <property type="match status" value="1"/>
</dbReference>
<keyword evidence="15" id="KW-1185">Reference proteome</keyword>
<evidence type="ECO:0000256" key="9">
    <source>
        <dbReference type="PIRSR" id="PIRSR000350-3"/>
    </source>
</evidence>
<dbReference type="PANTHER" id="PTHR22912:SF217">
    <property type="entry name" value="DIHYDROLIPOYL DEHYDROGENASE"/>
    <property type="match status" value="1"/>
</dbReference>
<dbReference type="GO" id="GO:0006103">
    <property type="term" value="P:2-oxoglutarate metabolic process"/>
    <property type="evidence" value="ECO:0007669"/>
    <property type="project" value="TreeGrafter"/>
</dbReference>
<dbReference type="SUPFAM" id="SSF51905">
    <property type="entry name" value="FAD/NAD(P)-binding domain"/>
    <property type="match status" value="1"/>
</dbReference>
<dbReference type="Proteomes" id="UP000198122">
    <property type="component" value="Unassembled WGS sequence"/>
</dbReference>
<evidence type="ECO:0000256" key="10">
    <source>
        <dbReference type="PIRSR" id="PIRSR000350-4"/>
    </source>
</evidence>
<feature type="active site" description="Proton acceptor" evidence="8">
    <location>
        <position position="445"/>
    </location>
</feature>
<dbReference type="Gene3D" id="3.30.390.30">
    <property type="match status" value="1"/>
</dbReference>
<evidence type="ECO:0000256" key="1">
    <source>
        <dbReference type="ARBA" id="ARBA00007532"/>
    </source>
</evidence>
<proteinExistence type="inferred from homology"/>
<evidence type="ECO:0000313" key="15">
    <source>
        <dbReference type="Proteomes" id="UP000198122"/>
    </source>
</evidence>
<keyword evidence="5 9" id="KW-0520">NAD</keyword>